<evidence type="ECO:0000313" key="2">
    <source>
        <dbReference type="EMBL" id="VDO08974.1"/>
    </source>
</evidence>
<dbReference type="WBParaSite" id="HNAJ_0001086601-mRNA-1">
    <property type="protein sequence ID" value="HNAJ_0001086601-mRNA-1"/>
    <property type="gene ID" value="HNAJ_0001086601"/>
</dbReference>
<reference evidence="4" key="1">
    <citation type="submission" date="2017-02" db="UniProtKB">
        <authorList>
            <consortium name="WormBaseParasite"/>
        </authorList>
    </citation>
    <scope>IDENTIFICATION</scope>
</reference>
<name>A0A0R3TT47_RODNA</name>
<feature type="compositionally biased region" description="Basic and acidic residues" evidence="1">
    <location>
        <begin position="82"/>
        <end position="92"/>
    </location>
</feature>
<gene>
    <name evidence="2" type="ORF">HNAJ_LOCUS10861</name>
</gene>
<reference evidence="2 3" key="2">
    <citation type="submission" date="2018-11" db="EMBL/GenBank/DDBJ databases">
        <authorList>
            <consortium name="Pathogen Informatics"/>
        </authorList>
    </citation>
    <scope>NUCLEOTIDE SEQUENCE [LARGE SCALE GENOMIC DNA]</scope>
</reference>
<keyword evidence="3" id="KW-1185">Reference proteome</keyword>
<protein>
    <submittedName>
        <fullName evidence="4">3'-phosphate/5'-hydroxy nucleic acid ligase</fullName>
    </submittedName>
</protein>
<organism evidence="4">
    <name type="scientific">Rodentolepis nana</name>
    <name type="common">Dwarf tapeworm</name>
    <name type="synonym">Hymenolepis nana</name>
    <dbReference type="NCBI Taxonomy" id="102285"/>
    <lineage>
        <taxon>Eukaryota</taxon>
        <taxon>Metazoa</taxon>
        <taxon>Spiralia</taxon>
        <taxon>Lophotrochozoa</taxon>
        <taxon>Platyhelminthes</taxon>
        <taxon>Cestoda</taxon>
        <taxon>Eucestoda</taxon>
        <taxon>Cyclophyllidea</taxon>
        <taxon>Hymenolepididae</taxon>
        <taxon>Rodentolepis</taxon>
    </lineage>
</organism>
<sequence>MTGAIAFLRRHLPESLGTDIGCGIGGAEASGNRCESMQKWLDDQATLVSGARLQPTYQPLRPTPKSQSKDSPKRLQPPPNSLRERPGSKRNG</sequence>
<dbReference type="EMBL" id="UZAE01013257">
    <property type="protein sequence ID" value="VDO08974.1"/>
    <property type="molecule type" value="Genomic_DNA"/>
</dbReference>
<dbReference type="Proteomes" id="UP000278807">
    <property type="component" value="Unassembled WGS sequence"/>
</dbReference>
<accession>A0A0R3TT47</accession>
<evidence type="ECO:0000313" key="4">
    <source>
        <dbReference type="WBParaSite" id="HNAJ_0001086601-mRNA-1"/>
    </source>
</evidence>
<evidence type="ECO:0000256" key="1">
    <source>
        <dbReference type="SAM" id="MobiDB-lite"/>
    </source>
</evidence>
<evidence type="ECO:0000313" key="3">
    <source>
        <dbReference type="Proteomes" id="UP000278807"/>
    </source>
</evidence>
<proteinExistence type="predicted"/>
<feature type="region of interest" description="Disordered" evidence="1">
    <location>
        <begin position="51"/>
        <end position="92"/>
    </location>
</feature>
<dbReference type="AlphaFoldDB" id="A0A0R3TT47"/>